<evidence type="ECO:0000313" key="1">
    <source>
        <dbReference type="EMBL" id="CAG8562079.1"/>
    </source>
</evidence>
<reference evidence="1" key="1">
    <citation type="submission" date="2021-06" db="EMBL/GenBank/DDBJ databases">
        <authorList>
            <person name="Kallberg Y."/>
            <person name="Tangrot J."/>
            <person name="Rosling A."/>
        </authorList>
    </citation>
    <scope>NUCLEOTIDE SEQUENCE</scope>
    <source>
        <strain evidence="1">FL966</strain>
    </source>
</reference>
<keyword evidence="2" id="KW-1185">Reference proteome</keyword>
<evidence type="ECO:0000313" key="2">
    <source>
        <dbReference type="Proteomes" id="UP000789759"/>
    </source>
</evidence>
<comment type="caution">
    <text evidence="1">The sequence shown here is derived from an EMBL/GenBank/DDBJ whole genome shotgun (WGS) entry which is preliminary data.</text>
</comment>
<organism evidence="1 2">
    <name type="scientific">Cetraspora pellucida</name>
    <dbReference type="NCBI Taxonomy" id="1433469"/>
    <lineage>
        <taxon>Eukaryota</taxon>
        <taxon>Fungi</taxon>
        <taxon>Fungi incertae sedis</taxon>
        <taxon>Mucoromycota</taxon>
        <taxon>Glomeromycotina</taxon>
        <taxon>Glomeromycetes</taxon>
        <taxon>Diversisporales</taxon>
        <taxon>Gigasporaceae</taxon>
        <taxon>Cetraspora</taxon>
    </lineage>
</organism>
<accession>A0A9N9BEM3</accession>
<dbReference type="EMBL" id="CAJVQA010002960">
    <property type="protein sequence ID" value="CAG8562079.1"/>
    <property type="molecule type" value="Genomic_DNA"/>
</dbReference>
<feature type="non-terminal residue" evidence="1">
    <location>
        <position position="70"/>
    </location>
</feature>
<proteinExistence type="predicted"/>
<dbReference type="AlphaFoldDB" id="A0A9N9BEM3"/>
<dbReference type="Proteomes" id="UP000789759">
    <property type="component" value="Unassembled WGS sequence"/>
</dbReference>
<gene>
    <name evidence="1" type="ORF">CPELLU_LOCUS5251</name>
</gene>
<sequence>MLFPLNLGHDGGQFLLSDHIQQWPIFVVRPHMMVANFCHQTTYDGDQFLLSDHIRQWSIFVVRPYDDCGQ</sequence>
<name>A0A9N9BEM3_9GLOM</name>
<protein>
    <submittedName>
        <fullName evidence="1">2268_t:CDS:1</fullName>
    </submittedName>
</protein>